<comment type="catalytic activity">
    <reaction evidence="12">
        <text>1D-myo-inositol 1,2,5,6-tetrakisphosphate + H2O = 1D-myo-inositol 1,2,6-trisphosphate + phosphate</text>
        <dbReference type="Rhea" id="RHEA:77119"/>
        <dbReference type="ChEBI" id="CHEBI:15377"/>
        <dbReference type="ChEBI" id="CHEBI:43474"/>
        <dbReference type="ChEBI" id="CHEBI:195535"/>
        <dbReference type="ChEBI" id="CHEBI:195537"/>
        <dbReference type="EC" id="3.1.3.62"/>
    </reaction>
    <physiologicalReaction direction="left-to-right" evidence="12">
        <dbReference type="Rhea" id="RHEA:77120"/>
    </physiologicalReaction>
</comment>
<reference evidence="17" key="1">
    <citation type="submission" date="2021-06" db="EMBL/GenBank/DDBJ databases">
        <authorList>
            <person name="Kallberg Y."/>
            <person name="Tangrot J."/>
            <person name="Rosling A."/>
        </authorList>
    </citation>
    <scope>NUCLEOTIDE SEQUENCE</scope>
    <source>
        <strain evidence="17">CL551</strain>
    </source>
</reference>
<evidence type="ECO:0000256" key="2">
    <source>
        <dbReference type="ARBA" id="ARBA00008422"/>
    </source>
</evidence>
<proteinExistence type="inferred from homology"/>
<keyword evidence="10" id="KW-0325">Glycoprotein</keyword>
<dbReference type="OrthoDB" id="6509975at2759"/>
<dbReference type="InterPro" id="IPR033379">
    <property type="entry name" value="Acid_Pase_AS"/>
</dbReference>
<feature type="disulfide bond" evidence="16">
    <location>
        <begin position="399"/>
        <end position="404"/>
    </location>
</feature>
<dbReference type="GO" id="GO:0005886">
    <property type="term" value="C:plasma membrane"/>
    <property type="evidence" value="ECO:0007669"/>
    <property type="project" value="UniProtKB-SubCell"/>
</dbReference>
<evidence type="ECO:0000256" key="6">
    <source>
        <dbReference type="ARBA" id="ARBA00022475"/>
    </source>
</evidence>
<evidence type="ECO:0000256" key="15">
    <source>
        <dbReference type="ARBA" id="ARBA00043832"/>
    </source>
</evidence>
<dbReference type="EC" id="3.1.3.62" evidence="4"/>
<dbReference type="InterPro" id="IPR000560">
    <property type="entry name" value="His_Pase_clade-2"/>
</dbReference>
<keyword evidence="18" id="KW-1185">Reference proteome</keyword>
<dbReference type="InterPro" id="IPR016274">
    <property type="entry name" value="Histidine_acid_Pase_euk"/>
</dbReference>
<evidence type="ECO:0000256" key="11">
    <source>
        <dbReference type="ARBA" id="ARBA00031642"/>
    </source>
</evidence>
<comment type="caution">
    <text evidence="17">The sequence shown here is derived from an EMBL/GenBank/DDBJ whole genome shotgun (WGS) entry which is preliminary data.</text>
</comment>
<dbReference type="PIRSF" id="PIRSF000894">
    <property type="entry name" value="Acid_phosphatase"/>
    <property type="match status" value="1"/>
</dbReference>
<dbReference type="EC" id="3.1.3.80" evidence="3"/>
<dbReference type="GO" id="GO:0052745">
    <property type="term" value="F:inositol phosphate phosphatase activity"/>
    <property type="evidence" value="ECO:0007669"/>
    <property type="project" value="TreeGrafter"/>
</dbReference>
<protein>
    <recommendedName>
        <fullName evidence="5">Multiple inositol polyphosphate phosphatase 1</fullName>
        <ecNumber evidence="4">3.1.3.62</ecNumber>
        <ecNumber evidence="3">3.1.3.80</ecNumber>
    </recommendedName>
    <alternativeName>
        <fullName evidence="11">2,3-bisphosphoglycerate 3-phosphatase</fullName>
    </alternativeName>
</protein>
<name>A0A9N8VQV6_9GLOM</name>
<keyword evidence="9" id="KW-0472">Membrane</keyword>
<keyword evidence="16" id="KW-1015">Disulfide bond</keyword>
<dbReference type="Gene3D" id="3.40.50.1240">
    <property type="entry name" value="Phosphoglycerate mutase-like"/>
    <property type="match status" value="1"/>
</dbReference>
<dbReference type="InterPro" id="IPR029033">
    <property type="entry name" value="His_PPase_superfam"/>
</dbReference>
<keyword evidence="6" id="KW-1003">Cell membrane</keyword>
<gene>
    <name evidence="17" type="ORF">AMORRO_LOCUS1498</name>
</gene>
<evidence type="ECO:0000256" key="7">
    <source>
        <dbReference type="ARBA" id="ARBA00022729"/>
    </source>
</evidence>
<evidence type="ECO:0000256" key="9">
    <source>
        <dbReference type="ARBA" id="ARBA00023136"/>
    </source>
</evidence>
<keyword evidence="7" id="KW-0732">Signal</keyword>
<comment type="catalytic activity">
    <reaction evidence="14">
        <text>1D-myo-inositol hexakisphosphate + H2O = 1D-myo-inositol 1,2,4,5,6-pentakisphosphate + phosphate</text>
        <dbReference type="Rhea" id="RHEA:16989"/>
        <dbReference type="ChEBI" id="CHEBI:15377"/>
        <dbReference type="ChEBI" id="CHEBI:43474"/>
        <dbReference type="ChEBI" id="CHEBI:57798"/>
        <dbReference type="ChEBI" id="CHEBI:58130"/>
        <dbReference type="EC" id="3.1.3.62"/>
    </reaction>
    <physiologicalReaction direction="left-to-right" evidence="14">
        <dbReference type="Rhea" id="RHEA:16990"/>
    </physiologicalReaction>
</comment>
<dbReference type="Proteomes" id="UP000789342">
    <property type="component" value="Unassembled WGS sequence"/>
</dbReference>
<organism evidence="17 18">
    <name type="scientific">Acaulospora morrowiae</name>
    <dbReference type="NCBI Taxonomy" id="94023"/>
    <lineage>
        <taxon>Eukaryota</taxon>
        <taxon>Fungi</taxon>
        <taxon>Fungi incertae sedis</taxon>
        <taxon>Mucoromycota</taxon>
        <taxon>Glomeromycotina</taxon>
        <taxon>Glomeromycetes</taxon>
        <taxon>Diversisporales</taxon>
        <taxon>Acaulosporaceae</taxon>
        <taxon>Acaulospora</taxon>
    </lineage>
</organism>
<sequence>MLLQVVIFSSLFLYLSISKRFYNFDFTKHLSTKNLYPIESDTAPSADVPESCGLVQLHLVARHGARNPSIDDVKELDVLDTLFANVPIVKDWRNPFSQSQASLLTQRGEHELYLLGKRSRKRHPKFWGNITYNPNVIEFRSSERSRSGQSGIAYSLGLFEGYGKLGESMLQPVYIHTTPASQDKELLTHHICPLWVNTIKYSPAFEKQKKIFLHTYLSKIAERLSNRFGMRPPLKPIHVDYIYRACSYAVSYSGSTDTWCSLLEEDDFLKLEYFHDMEKYYTFSYGSPLNTKLACKLYTSLVKSVDTFLEGKSSLKSVLKFAHAETIIFVTTMLGLYKDDYPLEADRFYQSKSREFRTSNIAPFASNVYFEIYNCTNKYETTIYVQMLVNEKPVVIPGCGYTFCLWDRFKQLLGNNIDCDFDRICQS</sequence>
<evidence type="ECO:0000256" key="12">
    <source>
        <dbReference type="ARBA" id="ARBA00043668"/>
    </source>
</evidence>
<feature type="disulfide bond" evidence="16">
    <location>
        <begin position="246"/>
        <end position="260"/>
    </location>
</feature>
<dbReference type="SUPFAM" id="SSF53254">
    <property type="entry name" value="Phosphoglycerate mutase-like"/>
    <property type="match status" value="1"/>
</dbReference>
<evidence type="ECO:0000256" key="14">
    <source>
        <dbReference type="ARBA" id="ARBA00043691"/>
    </source>
</evidence>
<dbReference type="Pfam" id="PF00328">
    <property type="entry name" value="His_Phos_2"/>
    <property type="match status" value="1"/>
</dbReference>
<dbReference type="GO" id="GO:0034417">
    <property type="term" value="F:bisphosphoglycerate 3-phosphatase activity"/>
    <property type="evidence" value="ECO:0007669"/>
    <property type="project" value="UniProtKB-EC"/>
</dbReference>
<comment type="catalytic activity">
    <reaction evidence="13">
        <text>1D-myo-inositol 1,2,4,5,6-pentakisphosphate + H2O = 1D-myo-inositol 1,2,5,6-tetrakisphosphate + phosphate</text>
        <dbReference type="Rhea" id="RHEA:77115"/>
        <dbReference type="ChEBI" id="CHEBI:15377"/>
        <dbReference type="ChEBI" id="CHEBI:43474"/>
        <dbReference type="ChEBI" id="CHEBI:57798"/>
        <dbReference type="ChEBI" id="CHEBI:195535"/>
        <dbReference type="EC" id="3.1.3.62"/>
    </reaction>
    <physiologicalReaction direction="left-to-right" evidence="13">
        <dbReference type="Rhea" id="RHEA:77116"/>
    </physiologicalReaction>
</comment>
<dbReference type="AlphaFoldDB" id="A0A9N8VQV6"/>
<evidence type="ECO:0000256" key="8">
    <source>
        <dbReference type="ARBA" id="ARBA00022801"/>
    </source>
</evidence>
<dbReference type="CDD" id="cd07061">
    <property type="entry name" value="HP_HAP_like"/>
    <property type="match status" value="1"/>
</dbReference>
<comment type="similarity">
    <text evidence="2">Belongs to the histidine acid phosphatase family. MINPP1 subfamily.</text>
</comment>
<comment type="subcellular location">
    <subcellularLocation>
        <location evidence="1">Cell membrane</location>
    </subcellularLocation>
</comment>
<evidence type="ECO:0000256" key="5">
    <source>
        <dbReference type="ARBA" id="ARBA00018097"/>
    </source>
</evidence>
<evidence type="ECO:0000256" key="1">
    <source>
        <dbReference type="ARBA" id="ARBA00004236"/>
    </source>
</evidence>
<dbReference type="PANTHER" id="PTHR20963">
    <property type="entry name" value="MULTIPLE INOSITOL POLYPHOSPHATE PHOSPHATASE-RELATED"/>
    <property type="match status" value="1"/>
</dbReference>
<evidence type="ECO:0000256" key="10">
    <source>
        <dbReference type="ARBA" id="ARBA00023180"/>
    </source>
</evidence>
<evidence type="ECO:0000256" key="4">
    <source>
        <dbReference type="ARBA" id="ARBA00013040"/>
    </source>
</evidence>
<evidence type="ECO:0000256" key="16">
    <source>
        <dbReference type="PIRSR" id="PIRSR000894-2"/>
    </source>
</evidence>
<dbReference type="GO" id="GO:0003993">
    <property type="term" value="F:acid phosphatase activity"/>
    <property type="evidence" value="ECO:0007669"/>
    <property type="project" value="TreeGrafter"/>
</dbReference>
<evidence type="ECO:0000256" key="3">
    <source>
        <dbReference type="ARBA" id="ARBA00012976"/>
    </source>
</evidence>
<feature type="disulfide bond" evidence="16">
    <location>
        <begin position="52"/>
        <end position="375"/>
    </location>
</feature>
<evidence type="ECO:0000256" key="13">
    <source>
        <dbReference type="ARBA" id="ARBA00043671"/>
    </source>
</evidence>
<comment type="catalytic activity">
    <reaction evidence="15">
        <text>(2R)-2,3-bisphosphoglycerate + H2O = (2R)-2-phosphoglycerate + phosphate</text>
        <dbReference type="Rhea" id="RHEA:27381"/>
        <dbReference type="ChEBI" id="CHEBI:15377"/>
        <dbReference type="ChEBI" id="CHEBI:43474"/>
        <dbReference type="ChEBI" id="CHEBI:58248"/>
        <dbReference type="ChEBI" id="CHEBI:58289"/>
        <dbReference type="EC" id="3.1.3.80"/>
    </reaction>
    <physiologicalReaction direction="left-to-right" evidence="15">
        <dbReference type="Rhea" id="RHEA:27382"/>
    </physiologicalReaction>
</comment>
<evidence type="ECO:0000313" key="17">
    <source>
        <dbReference type="EMBL" id="CAG8463121.1"/>
    </source>
</evidence>
<accession>A0A9N8VQV6</accession>
<evidence type="ECO:0000313" key="18">
    <source>
        <dbReference type="Proteomes" id="UP000789342"/>
    </source>
</evidence>
<dbReference type="EMBL" id="CAJVPV010000562">
    <property type="protein sequence ID" value="CAG8463121.1"/>
    <property type="molecule type" value="Genomic_DNA"/>
</dbReference>
<dbReference type="PANTHER" id="PTHR20963:SF8">
    <property type="entry name" value="MULTIPLE INOSITOL POLYPHOSPHATE PHOSPHATASE 1"/>
    <property type="match status" value="1"/>
</dbReference>
<dbReference type="PROSITE" id="PS00616">
    <property type="entry name" value="HIS_ACID_PHOSPHAT_1"/>
    <property type="match status" value="1"/>
</dbReference>
<keyword evidence="8" id="KW-0378">Hydrolase</keyword>